<feature type="domain" description="Solute-binding protein family 3/N-terminal" evidence="2">
    <location>
        <begin position="29"/>
        <end position="111"/>
    </location>
</feature>
<proteinExistence type="predicted"/>
<dbReference type="SUPFAM" id="SSF53850">
    <property type="entry name" value="Periplasmic binding protein-like II"/>
    <property type="match status" value="1"/>
</dbReference>
<accession>A0A078MUF9</accession>
<dbReference type="EMBL" id="LN483072">
    <property type="protein sequence ID" value="CEA09859.1"/>
    <property type="molecule type" value="Genomic_DNA"/>
</dbReference>
<gene>
    <name evidence="3" type="primary">mltF</name>
    <name evidence="3" type="ORF">BN1051_03236</name>
</gene>
<dbReference type="AlphaFoldDB" id="A0A078MUF9"/>
<organism evidence="3">
    <name type="scientific">Arthrobacter saudimassiliensis</name>
    <dbReference type="NCBI Taxonomy" id="1461584"/>
    <lineage>
        <taxon>Bacteria</taxon>
        <taxon>Bacillati</taxon>
        <taxon>Actinomycetota</taxon>
        <taxon>Actinomycetes</taxon>
        <taxon>Micrococcales</taxon>
        <taxon>Micrococcaceae</taxon>
        <taxon>Arthrobacter</taxon>
    </lineage>
</organism>
<dbReference type="Pfam" id="PF00497">
    <property type="entry name" value="SBP_bac_3"/>
    <property type="match status" value="1"/>
</dbReference>
<evidence type="ECO:0000256" key="1">
    <source>
        <dbReference type="ARBA" id="ARBA00022729"/>
    </source>
</evidence>
<dbReference type="PANTHER" id="PTHR35936">
    <property type="entry name" value="MEMBRANE-BOUND LYTIC MUREIN TRANSGLYCOSYLASE F"/>
    <property type="match status" value="1"/>
</dbReference>
<evidence type="ECO:0000313" key="3">
    <source>
        <dbReference type="EMBL" id="CEA09859.1"/>
    </source>
</evidence>
<dbReference type="PATRIC" id="fig|1461584.3.peg.3206"/>
<reference evidence="3" key="1">
    <citation type="submission" date="2014-07" db="EMBL/GenBank/DDBJ databases">
        <authorList>
            <person name="Urmite Genomes Urmite Genomes"/>
        </authorList>
    </citation>
    <scope>NUCLEOTIDE SEQUENCE</scope>
    <source>
        <strain evidence="3">11W110_air</strain>
    </source>
</reference>
<dbReference type="InterPro" id="IPR001638">
    <property type="entry name" value="Solute-binding_3/MltF_N"/>
</dbReference>
<name>A0A078MUF9_9MICC</name>
<sequence length="147" mass="15582">MALLGVLMLTACMPRDPDETLDRVRGGELRVGISHNPPFTSIAGDEPTGSEVDLVLRFAEQLGAEVAWHAAGEEALMDQLKEGQLDLVIGGLSEQSPWTDKAALSAPYGTSTGADGKERKMVMAAALGENAFLMELEAFLADHGEGK</sequence>
<keyword evidence="1" id="KW-0732">Signal</keyword>
<protein>
    <submittedName>
        <fullName evidence="3">Membrane-bound lytic murein transglycosylase F</fullName>
    </submittedName>
</protein>
<evidence type="ECO:0000259" key="2">
    <source>
        <dbReference type="Pfam" id="PF00497"/>
    </source>
</evidence>
<dbReference type="Gene3D" id="3.40.190.10">
    <property type="entry name" value="Periplasmic binding protein-like II"/>
    <property type="match status" value="1"/>
</dbReference>